<evidence type="ECO:0000256" key="4">
    <source>
        <dbReference type="ARBA" id="ARBA00023163"/>
    </source>
</evidence>
<dbReference type="PANTHER" id="PTHR30603">
    <property type="entry name" value="RNA POLYMERASE SIGMA FACTOR RPO"/>
    <property type="match status" value="1"/>
</dbReference>
<dbReference type="PRINTS" id="PR00046">
    <property type="entry name" value="SIGMA70FCT"/>
</dbReference>
<evidence type="ECO:0000259" key="5">
    <source>
        <dbReference type="PROSITE" id="PS00715"/>
    </source>
</evidence>
<evidence type="ECO:0000313" key="6">
    <source>
        <dbReference type="EMBL" id="MCQ8127520.1"/>
    </source>
</evidence>
<dbReference type="Proteomes" id="UP001524586">
    <property type="component" value="Unassembled WGS sequence"/>
</dbReference>
<feature type="domain" description="RNA polymerase sigma-70" evidence="5">
    <location>
        <begin position="208"/>
        <end position="221"/>
    </location>
</feature>
<evidence type="ECO:0000313" key="7">
    <source>
        <dbReference type="Proteomes" id="UP001524586"/>
    </source>
</evidence>
<dbReference type="InterPro" id="IPR014284">
    <property type="entry name" value="RNA_pol_sigma-70_dom"/>
</dbReference>
<dbReference type="Gene3D" id="1.10.601.10">
    <property type="entry name" value="RNA Polymerase Primary Sigma Factor"/>
    <property type="match status" value="1"/>
</dbReference>
<dbReference type="NCBIfam" id="TIGR02937">
    <property type="entry name" value="sigma70-ECF"/>
    <property type="match status" value="1"/>
</dbReference>
<dbReference type="InterPro" id="IPR013325">
    <property type="entry name" value="RNA_pol_sigma_r2"/>
</dbReference>
<evidence type="ECO:0000256" key="1">
    <source>
        <dbReference type="ARBA" id="ARBA00023015"/>
    </source>
</evidence>
<dbReference type="EMBL" id="JANIBK010000010">
    <property type="protein sequence ID" value="MCQ8127520.1"/>
    <property type="molecule type" value="Genomic_DNA"/>
</dbReference>
<keyword evidence="7" id="KW-1185">Reference proteome</keyword>
<evidence type="ECO:0000256" key="3">
    <source>
        <dbReference type="ARBA" id="ARBA00023125"/>
    </source>
</evidence>
<proteinExistence type="predicted"/>
<gene>
    <name evidence="6" type="ORF">NP596_03530</name>
</gene>
<keyword evidence="1" id="KW-0805">Transcription regulation</keyword>
<accession>A0ABT1U231</accession>
<dbReference type="PANTHER" id="PTHR30603:SF47">
    <property type="entry name" value="RNA POLYMERASE SIGMA FACTOR SIGD, CHLOROPLASTIC"/>
    <property type="match status" value="1"/>
</dbReference>
<dbReference type="InterPro" id="IPR050239">
    <property type="entry name" value="Sigma-70_RNA_pol_init_factors"/>
</dbReference>
<organism evidence="6 7">
    <name type="scientific">Methylomonas rivi</name>
    <dbReference type="NCBI Taxonomy" id="2952226"/>
    <lineage>
        <taxon>Bacteria</taxon>
        <taxon>Pseudomonadati</taxon>
        <taxon>Pseudomonadota</taxon>
        <taxon>Gammaproteobacteria</taxon>
        <taxon>Methylococcales</taxon>
        <taxon>Methylococcaceae</taxon>
        <taxon>Methylomonas</taxon>
    </lineage>
</organism>
<dbReference type="Pfam" id="PF04542">
    <property type="entry name" value="Sigma70_r2"/>
    <property type="match status" value="1"/>
</dbReference>
<dbReference type="InterPro" id="IPR007630">
    <property type="entry name" value="RNA_pol_sigma70_r4"/>
</dbReference>
<name>A0ABT1U231_9GAMM</name>
<protein>
    <submittedName>
        <fullName evidence="6">Sigma-70 family RNA polymerase sigma factor</fullName>
    </submittedName>
</protein>
<dbReference type="SUPFAM" id="SSF88659">
    <property type="entry name" value="Sigma3 and sigma4 domains of RNA polymerase sigma factors"/>
    <property type="match status" value="1"/>
</dbReference>
<dbReference type="Gene3D" id="1.10.10.10">
    <property type="entry name" value="Winged helix-like DNA-binding domain superfamily/Winged helix DNA-binding domain"/>
    <property type="match status" value="1"/>
</dbReference>
<keyword evidence="4" id="KW-0804">Transcription</keyword>
<comment type="caution">
    <text evidence="6">The sequence shown here is derived from an EMBL/GenBank/DDBJ whole genome shotgun (WGS) entry which is preliminary data.</text>
</comment>
<dbReference type="InterPro" id="IPR007627">
    <property type="entry name" value="RNA_pol_sigma70_r2"/>
</dbReference>
<dbReference type="PROSITE" id="PS00715">
    <property type="entry name" value="SIGMA70_1"/>
    <property type="match status" value="1"/>
</dbReference>
<sequence length="421" mass="47908">MSALSAAVTETASPASESEPVILACRVEKARRQLLDLLLENNQVAGLIVRQLLLDLKKGIDYSDILLVKNNDDYKDSLHRFVAEVAKQEAVFDSLLDDVRPVNRYNVVQDYRLVQDLSQMPIDRLEISPAAYRILRGLHFLSVYLIEISEIAENKLGLLGALEPGYKARLHVCRYGLKRLRQEMIASNTGLVAFVAHKYKTVSLSFDDLMQEGMVGLIKAVDRFDPERGNCFSTYAIYWIRQAISRLIVKQDKVVPLPVALAEKSSPIFEAMRNSYLQHERWPTLAELKASCDLSEQDIKTISSYYQSTYMQDAGANEDDDGMSMMEKMQQQQFSLPLEDLIDTDLVSYMDRAVATLPEKQAVILAMRFGLKNHTEMTLQAVADQLQVTRERVRQIQNEALQKLKQQFGFDLMLFLEPKDT</sequence>
<keyword evidence="2" id="KW-0731">Sigma factor</keyword>
<dbReference type="InterPro" id="IPR013324">
    <property type="entry name" value="RNA_pol_sigma_r3/r4-like"/>
</dbReference>
<evidence type="ECO:0000256" key="2">
    <source>
        <dbReference type="ARBA" id="ARBA00023082"/>
    </source>
</evidence>
<dbReference type="CDD" id="cd06171">
    <property type="entry name" value="Sigma70_r4"/>
    <property type="match status" value="1"/>
</dbReference>
<reference evidence="6 7" key="1">
    <citation type="submission" date="2022-07" db="EMBL/GenBank/DDBJ databases">
        <title>Methylomonas rivi sp. nov., Methylomonas rosea sp. nov., Methylomonas aureus sp. nov. and Methylomonas subterranea sp. nov., four novel methanotrophs isolated from a freshwater creek and the deep terrestrial subsurface.</title>
        <authorList>
            <person name="Abin C."/>
            <person name="Sankaranarayanan K."/>
            <person name="Garner C."/>
            <person name="Sindelar R."/>
            <person name="Kotary K."/>
            <person name="Garner R."/>
            <person name="Barclay S."/>
            <person name="Lawson P."/>
            <person name="Krumholz L."/>
        </authorList>
    </citation>
    <scope>NUCLEOTIDE SEQUENCE [LARGE SCALE GENOMIC DNA]</scope>
    <source>
        <strain evidence="6 7">WSC-6</strain>
    </source>
</reference>
<dbReference type="InterPro" id="IPR000943">
    <property type="entry name" value="RNA_pol_sigma70"/>
</dbReference>
<dbReference type="InterPro" id="IPR036388">
    <property type="entry name" value="WH-like_DNA-bd_sf"/>
</dbReference>
<dbReference type="SUPFAM" id="SSF88946">
    <property type="entry name" value="Sigma2 domain of RNA polymerase sigma factors"/>
    <property type="match status" value="1"/>
</dbReference>
<keyword evidence="3" id="KW-0238">DNA-binding</keyword>
<dbReference type="Pfam" id="PF04545">
    <property type="entry name" value="Sigma70_r4"/>
    <property type="match status" value="1"/>
</dbReference>
<dbReference type="RefSeq" id="WP_256613849.1">
    <property type="nucleotide sequence ID" value="NZ_JANIBK010000010.1"/>
</dbReference>